<dbReference type="InterPro" id="IPR050155">
    <property type="entry name" value="HAD-like_hydrolase_sf"/>
</dbReference>
<comment type="similarity">
    <text evidence="4 6">Belongs to the HAD-like hydrolase superfamily. CbbY/CbbZ/Gph/YieH family.</text>
</comment>
<dbReference type="GO" id="GO:0005975">
    <property type="term" value="P:carbohydrate metabolic process"/>
    <property type="evidence" value="ECO:0007669"/>
    <property type="project" value="InterPro"/>
</dbReference>
<evidence type="ECO:0000256" key="6">
    <source>
        <dbReference type="HAMAP-Rule" id="MF_00495"/>
    </source>
</evidence>
<protein>
    <recommendedName>
        <fullName evidence="5 6">Phosphoglycolate phosphatase</fullName>
        <shortName evidence="6">PGP</shortName>
        <shortName evidence="6">PGPase</shortName>
        <ecNumber evidence="5 6">3.1.3.18</ecNumber>
    </recommendedName>
</protein>
<dbReference type="SUPFAM" id="SSF56784">
    <property type="entry name" value="HAD-like"/>
    <property type="match status" value="1"/>
</dbReference>
<accession>A0A7W7K474</accession>
<dbReference type="PANTHER" id="PTHR43434:SF1">
    <property type="entry name" value="PHOSPHOGLYCOLATE PHOSPHATASE"/>
    <property type="match status" value="1"/>
</dbReference>
<feature type="binding site" evidence="6">
    <location>
        <position position="173"/>
    </location>
    <ligand>
        <name>Mg(2+)</name>
        <dbReference type="ChEBI" id="CHEBI:18420"/>
    </ligand>
</feature>
<keyword evidence="8" id="KW-1185">Reference proteome</keyword>
<name>A0A7W7K474_9SPHN</name>
<dbReference type="InterPro" id="IPR023198">
    <property type="entry name" value="PGP-like_dom2"/>
</dbReference>
<reference evidence="7 8" key="1">
    <citation type="submission" date="2020-08" db="EMBL/GenBank/DDBJ databases">
        <title>Functional genomics of gut bacteria from endangered species of beetles.</title>
        <authorList>
            <person name="Carlos-Shanley C."/>
        </authorList>
    </citation>
    <scope>NUCLEOTIDE SEQUENCE [LARGE SCALE GENOMIC DNA]</scope>
    <source>
        <strain evidence="7 8">S00224</strain>
    </source>
</reference>
<evidence type="ECO:0000256" key="4">
    <source>
        <dbReference type="ARBA" id="ARBA00006171"/>
    </source>
</evidence>
<keyword evidence="6 7" id="KW-0378">Hydrolase</keyword>
<dbReference type="EMBL" id="JACHLN010000004">
    <property type="protein sequence ID" value="MBB4840742.1"/>
    <property type="molecule type" value="Genomic_DNA"/>
</dbReference>
<dbReference type="InterPro" id="IPR041492">
    <property type="entry name" value="HAD_2"/>
</dbReference>
<keyword evidence="6" id="KW-0479">Metal-binding</keyword>
<dbReference type="Gene3D" id="1.10.150.240">
    <property type="entry name" value="Putative phosphatase, domain 2"/>
    <property type="match status" value="1"/>
</dbReference>
<evidence type="ECO:0000256" key="5">
    <source>
        <dbReference type="ARBA" id="ARBA00013078"/>
    </source>
</evidence>
<dbReference type="HAMAP" id="MF_00495">
    <property type="entry name" value="GPH_hydrolase_bact"/>
    <property type="match status" value="1"/>
</dbReference>
<evidence type="ECO:0000256" key="2">
    <source>
        <dbReference type="ARBA" id="ARBA00001946"/>
    </source>
</evidence>
<comment type="pathway">
    <text evidence="3 6">Organic acid metabolism; glycolate biosynthesis; glycolate from 2-phosphoglycolate: step 1/1.</text>
</comment>
<comment type="function">
    <text evidence="6">Specifically catalyzes the dephosphorylation of 2-phosphoglycolate. Is involved in the dissimilation of the intracellular 2-phosphoglycolate formed during the DNA repair of 3'-phosphoglycolate ends, a major class of DNA lesions induced by oxidative stress.</text>
</comment>
<proteinExistence type="inferred from homology"/>
<dbReference type="GO" id="GO:0046872">
    <property type="term" value="F:metal ion binding"/>
    <property type="evidence" value="ECO:0007669"/>
    <property type="project" value="UniProtKB-KW"/>
</dbReference>
<dbReference type="SFLD" id="SFLDG01135">
    <property type="entry name" value="C1.5.6:_HAD__Beta-PGM__Phospha"/>
    <property type="match status" value="1"/>
</dbReference>
<dbReference type="Proteomes" id="UP000575241">
    <property type="component" value="Unassembled WGS sequence"/>
</dbReference>
<dbReference type="InterPro" id="IPR036412">
    <property type="entry name" value="HAD-like_sf"/>
</dbReference>
<gene>
    <name evidence="7" type="ORF">HNP52_003839</name>
</gene>
<dbReference type="SFLD" id="SFLDG01129">
    <property type="entry name" value="C1.5:_HAD__Beta-PGM__Phosphata"/>
    <property type="match status" value="1"/>
</dbReference>
<evidence type="ECO:0000256" key="1">
    <source>
        <dbReference type="ARBA" id="ARBA00000830"/>
    </source>
</evidence>
<evidence type="ECO:0000256" key="3">
    <source>
        <dbReference type="ARBA" id="ARBA00004818"/>
    </source>
</evidence>
<dbReference type="Pfam" id="PF13419">
    <property type="entry name" value="HAD_2"/>
    <property type="match status" value="1"/>
</dbReference>
<dbReference type="EC" id="3.1.3.18" evidence="5 6"/>
<feature type="active site" description="Nucleophile" evidence="6">
    <location>
        <position position="12"/>
    </location>
</feature>
<evidence type="ECO:0000313" key="8">
    <source>
        <dbReference type="Proteomes" id="UP000575241"/>
    </source>
</evidence>
<sequence length="226" mass="24111">MADFPFDIVGFDLDGTLIDSSTDLVGATNHALELAGRPLLDKAAVMTMVGRGAKHMLEQALEASGGYDEALMARLYPALLEWYRDHVSEHSRPFPGMIEALDELAARGVKVAIVTNKFEYLAVKLIDELGLSARFETIIGGDTMGKGNAKPSALPIEEMIRRCGGGRAAFVGDTIFDTLAAKNAGVPSVAVSFGFLTQPIEELGADAVVDSFAELVPALERLGQQN</sequence>
<evidence type="ECO:0000313" key="7">
    <source>
        <dbReference type="EMBL" id="MBB4840742.1"/>
    </source>
</evidence>
<keyword evidence="6" id="KW-0119">Carbohydrate metabolism</keyword>
<comment type="catalytic activity">
    <reaction evidence="1 6">
        <text>2-phosphoglycolate + H2O = glycolate + phosphate</text>
        <dbReference type="Rhea" id="RHEA:14369"/>
        <dbReference type="ChEBI" id="CHEBI:15377"/>
        <dbReference type="ChEBI" id="CHEBI:29805"/>
        <dbReference type="ChEBI" id="CHEBI:43474"/>
        <dbReference type="ChEBI" id="CHEBI:58033"/>
        <dbReference type="EC" id="3.1.3.18"/>
    </reaction>
</comment>
<organism evidence="7 8">
    <name type="scientific">Sphingomonas kyeonggiensis</name>
    <dbReference type="NCBI Taxonomy" id="1268553"/>
    <lineage>
        <taxon>Bacteria</taxon>
        <taxon>Pseudomonadati</taxon>
        <taxon>Pseudomonadota</taxon>
        <taxon>Alphaproteobacteria</taxon>
        <taxon>Sphingomonadales</taxon>
        <taxon>Sphingomonadaceae</taxon>
        <taxon>Sphingomonas</taxon>
    </lineage>
</organism>
<dbReference type="GO" id="GO:0008967">
    <property type="term" value="F:phosphoglycolate phosphatase activity"/>
    <property type="evidence" value="ECO:0007669"/>
    <property type="project" value="UniProtKB-UniRule"/>
</dbReference>
<keyword evidence="6" id="KW-0460">Magnesium</keyword>
<feature type="binding site" evidence="6">
    <location>
        <position position="12"/>
    </location>
    <ligand>
        <name>Mg(2+)</name>
        <dbReference type="ChEBI" id="CHEBI:18420"/>
    </ligand>
</feature>
<dbReference type="GO" id="GO:0005829">
    <property type="term" value="C:cytosol"/>
    <property type="evidence" value="ECO:0007669"/>
    <property type="project" value="TreeGrafter"/>
</dbReference>
<dbReference type="AlphaFoldDB" id="A0A7W7K474"/>
<dbReference type="Gene3D" id="3.40.50.1000">
    <property type="entry name" value="HAD superfamily/HAD-like"/>
    <property type="match status" value="1"/>
</dbReference>
<dbReference type="GO" id="GO:0046295">
    <property type="term" value="P:glycolate biosynthetic process"/>
    <property type="evidence" value="ECO:0007669"/>
    <property type="project" value="UniProtKB-UniRule"/>
</dbReference>
<dbReference type="GO" id="GO:0006281">
    <property type="term" value="P:DNA repair"/>
    <property type="evidence" value="ECO:0007669"/>
    <property type="project" value="TreeGrafter"/>
</dbReference>
<dbReference type="InterPro" id="IPR037512">
    <property type="entry name" value="PGPase_prok"/>
</dbReference>
<dbReference type="UniPathway" id="UPA00865">
    <property type="reaction ID" value="UER00834"/>
</dbReference>
<dbReference type="SFLD" id="SFLDS00003">
    <property type="entry name" value="Haloacid_Dehalogenase"/>
    <property type="match status" value="1"/>
</dbReference>
<dbReference type="PANTHER" id="PTHR43434">
    <property type="entry name" value="PHOSPHOGLYCOLATE PHOSPHATASE"/>
    <property type="match status" value="1"/>
</dbReference>
<dbReference type="InterPro" id="IPR023214">
    <property type="entry name" value="HAD_sf"/>
</dbReference>
<feature type="binding site" evidence="6">
    <location>
        <position position="14"/>
    </location>
    <ligand>
        <name>Mg(2+)</name>
        <dbReference type="ChEBI" id="CHEBI:18420"/>
    </ligand>
</feature>
<comment type="caution">
    <text evidence="7">The sequence shown here is derived from an EMBL/GenBank/DDBJ whole genome shotgun (WGS) entry which is preliminary data.</text>
</comment>
<comment type="cofactor">
    <cofactor evidence="2 6">
        <name>Mg(2+)</name>
        <dbReference type="ChEBI" id="CHEBI:18420"/>
    </cofactor>
</comment>
<dbReference type="RefSeq" id="WP_184169345.1">
    <property type="nucleotide sequence ID" value="NZ_JACHLN010000004.1"/>
</dbReference>